<organism evidence="6">
    <name type="scientific">Prototheca cutis</name>
    <dbReference type="NCBI Taxonomy" id="575411"/>
    <lineage>
        <taxon>Eukaryota</taxon>
        <taxon>Viridiplantae</taxon>
        <taxon>Chlorophyta</taxon>
        <taxon>core chlorophytes</taxon>
        <taxon>Trebouxiophyceae</taxon>
        <taxon>Chlorellales</taxon>
        <taxon>Chlorellaceae</taxon>
        <taxon>Prototheca</taxon>
    </lineage>
</organism>
<keyword evidence="6" id="KW-0150">Chloroplast</keyword>
<dbReference type="SUPFAM" id="SSF52402">
    <property type="entry name" value="Adenine nucleotide alpha hydrolases-like"/>
    <property type="match status" value="1"/>
</dbReference>
<dbReference type="GeneID" id="36676103"/>
<dbReference type="AlphaFoldDB" id="A0A2Z6BET0"/>
<evidence type="ECO:0000256" key="2">
    <source>
        <dbReference type="ARBA" id="ARBA00022694"/>
    </source>
</evidence>
<feature type="domain" description="tRNA(Ile)-lysidine/2-thiocytidine synthase N-terminal" evidence="5">
    <location>
        <begin position="28"/>
        <end position="158"/>
    </location>
</feature>
<keyword evidence="4" id="KW-0067">ATP-binding</keyword>
<evidence type="ECO:0000256" key="4">
    <source>
        <dbReference type="ARBA" id="ARBA00022840"/>
    </source>
</evidence>
<sequence>MTNKFFIILYSLINNFVPNFSKDISNNLCTLSGGQDSMFLFFLLIHLQKTNTINCHFLYCHHLWQVSNFFSCKQIFKLAFFFEKSLTISFTEHFIKNELNARKWRTFCYYRVLRIEHCTNLLIGHTATDYLETAFFNLIRGSSPQGLSEFETHKKIKNSFFINLFNKNFLSFLAETKINKKRLIKFIKIKKFYWKKKFIKQKKKSDVFLFFFQFNGFYLKKNIFYVKVLKKKIIYLGFSYKYTKPKFSMKLYRPLITYHRNDILKLISYYSIPIIVDSSNNNLMFSRNNIRHNIFTKIRILSKKAFDFKFYQFLNILVQEHYDIHEITKKKIKNSRDLKKFKFKKLSKAEQRRFLFCILKSYTKVSLQYIQIEYVRLFILFQKYRM</sequence>
<dbReference type="GO" id="GO:0005524">
    <property type="term" value="F:ATP binding"/>
    <property type="evidence" value="ECO:0007669"/>
    <property type="project" value="UniProtKB-KW"/>
</dbReference>
<dbReference type="EMBL" id="AP018373">
    <property type="protein sequence ID" value="BBD20233.1"/>
    <property type="molecule type" value="Genomic_DNA"/>
</dbReference>
<protein>
    <submittedName>
        <fullName evidence="6">Trna lysidine synthetase</fullName>
    </submittedName>
</protein>
<dbReference type="GO" id="GO:0008033">
    <property type="term" value="P:tRNA processing"/>
    <property type="evidence" value="ECO:0007669"/>
    <property type="project" value="UniProtKB-KW"/>
</dbReference>
<keyword evidence="2" id="KW-0819">tRNA processing</keyword>
<name>A0A2Z6BET0_9CHLO</name>
<dbReference type="Gene3D" id="3.40.50.620">
    <property type="entry name" value="HUPs"/>
    <property type="match status" value="1"/>
</dbReference>
<accession>A0A2Z6BET0</accession>
<evidence type="ECO:0000256" key="1">
    <source>
        <dbReference type="ARBA" id="ARBA00022598"/>
    </source>
</evidence>
<geneLocation type="chloroplast" evidence="6"/>
<feature type="domain" description="tRNA(Ile)-lysidine/2-thiocytidine synthase N-terminal" evidence="5">
    <location>
        <begin position="238"/>
        <end position="293"/>
    </location>
</feature>
<reference evidence="6" key="1">
    <citation type="journal article" date="2018" name="Sci. Rep.">
        <title>Multiple losses of photosynthesis and convergent reductive genome evolution in the colourless green algae Prototheca.</title>
        <authorList>
            <person name="Suzuki S."/>
            <person name="Endoh R."/>
            <person name="Manabe R.I."/>
            <person name="Ohkuma M."/>
            <person name="Hirakawa Y."/>
        </authorList>
    </citation>
    <scope>NUCLEOTIDE SEQUENCE</scope>
    <source>
        <strain evidence="6">JCM 15793</strain>
    </source>
</reference>
<evidence type="ECO:0000259" key="5">
    <source>
        <dbReference type="Pfam" id="PF01171"/>
    </source>
</evidence>
<dbReference type="PANTHER" id="PTHR43033">
    <property type="entry name" value="TRNA(ILE)-LYSIDINE SYNTHASE-RELATED"/>
    <property type="match status" value="1"/>
</dbReference>
<dbReference type="InterPro" id="IPR014729">
    <property type="entry name" value="Rossmann-like_a/b/a_fold"/>
</dbReference>
<evidence type="ECO:0000313" key="6">
    <source>
        <dbReference type="EMBL" id="BBD20233.1"/>
    </source>
</evidence>
<dbReference type="GO" id="GO:0016879">
    <property type="term" value="F:ligase activity, forming carbon-nitrogen bonds"/>
    <property type="evidence" value="ECO:0007669"/>
    <property type="project" value="InterPro"/>
</dbReference>
<gene>
    <name evidence="6" type="primary">tilS</name>
</gene>
<keyword evidence="3" id="KW-0547">Nucleotide-binding</keyword>
<dbReference type="InterPro" id="IPR012094">
    <property type="entry name" value="tRNA_Ile_lys_synt"/>
</dbReference>
<dbReference type="Pfam" id="PF01171">
    <property type="entry name" value="ATP_bind_3"/>
    <property type="match status" value="2"/>
</dbReference>
<proteinExistence type="predicted"/>
<keyword evidence="1" id="KW-0436">Ligase</keyword>
<dbReference type="RefSeq" id="YP_009478326.1">
    <property type="nucleotide sequence ID" value="NC_037480.1"/>
</dbReference>
<dbReference type="InterPro" id="IPR011063">
    <property type="entry name" value="TilS/TtcA_N"/>
</dbReference>
<evidence type="ECO:0000256" key="3">
    <source>
        <dbReference type="ARBA" id="ARBA00022741"/>
    </source>
</evidence>
<dbReference type="PANTHER" id="PTHR43033:SF1">
    <property type="entry name" value="TRNA(ILE)-LYSIDINE SYNTHASE-RELATED"/>
    <property type="match status" value="1"/>
</dbReference>
<keyword evidence="6" id="KW-0934">Plastid</keyword>